<dbReference type="GO" id="GO:0003676">
    <property type="term" value="F:nucleic acid binding"/>
    <property type="evidence" value="ECO:0007669"/>
    <property type="project" value="InterPro"/>
</dbReference>
<keyword evidence="1" id="KW-1133">Transmembrane helix</keyword>
<accession>A4WV94</accession>
<dbReference type="SUPFAM" id="SSF54060">
    <property type="entry name" value="His-Me finger endonucleases"/>
    <property type="match status" value="1"/>
</dbReference>
<dbReference type="InterPro" id="IPR044929">
    <property type="entry name" value="DNA/RNA_non-sp_Endonuclease_sf"/>
</dbReference>
<proteinExistence type="predicted"/>
<dbReference type="BioCyc" id="RSPH349102:G1G8M-2495-MONOMER"/>
<dbReference type="InterPro" id="IPR044925">
    <property type="entry name" value="His-Me_finger_sf"/>
</dbReference>
<feature type="transmembrane region" description="Helical" evidence="1">
    <location>
        <begin position="177"/>
        <end position="197"/>
    </location>
</feature>
<evidence type="ECO:0000259" key="2">
    <source>
        <dbReference type="SMART" id="SM00477"/>
    </source>
</evidence>
<dbReference type="InterPro" id="IPR020821">
    <property type="entry name" value="ENPP1-3/EXOG-like_nuc-like"/>
</dbReference>
<dbReference type="EMBL" id="CP000661">
    <property type="protein sequence ID" value="ABP71308.1"/>
    <property type="molecule type" value="Genomic_DNA"/>
</dbReference>
<dbReference type="KEGG" id="rsq:Rsph17025_2420"/>
<keyword evidence="1" id="KW-0812">Transmembrane</keyword>
<dbReference type="GO" id="GO:0046872">
    <property type="term" value="F:metal ion binding"/>
    <property type="evidence" value="ECO:0007669"/>
    <property type="project" value="InterPro"/>
</dbReference>
<gene>
    <name evidence="4" type="ordered locus">Rsph17025_2420</name>
</gene>
<keyword evidence="4" id="KW-0255">Endonuclease</keyword>
<organism evidence="4">
    <name type="scientific">Cereibacter sphaeroides (strain ATCC 17025 / ATH 2.4.3)</name>
    <name type="common">Rhodobacter sphaeroides</name>
    <dbReference type="NCBI Taxonomy" id="349102"/>
    <lineage>
        <taxon>Bacteria</taxon>
        <taxon>Pseudomonadati</taxon>
        <taxon>Pseudomonadota</taxon>
        <taxon>Alphaproteobacteria</taxon>
        <taxon>Rhodobacterales</taxon>
        <taxon>Paracoccaceae</taxon>
        <taxon>Cereibacter</taxon>
    </lineage>
</organism>
<dbReference type="GO" id="GO:0016787">
    <property type="term" value="F:hydrolase activity"/>
    <property type="evidence" value="ECO:0007669"/>
    <property type="project" value="InterPro"/>
</dbReference>
<dbReference type="Gene3D" id="3.40.570.10">
    <property type="entry name" value="Extracellular Endonuclease, subunit A"/>
    <property type="match status" value="1"/>
</dbReference>
<evidence type="ECO:0000259" key="3">
    <source>
        <dbReference type="SMART" id="SM00892"/>
    </source>
</evidence>
<feature type="domain" description="DNA/RNA non-specific endonuclease/pyrophosphatase/phosphodiesterase" evidence="3">
    <location>
        <begin position="366"/>
        <end position="574"/>
    </location>
</feature>
<keyword evidence="4" id="KW-0378">Hydrolase</keyword>
<keyword evidence="1" id="KW-0472">Membrane</keyword>
<dbReference type="SMART" id="SM00892">
    <property type="entry name" value="Endonuclease_NS"/>
    <property type="match status" value="1"/>
</dbReference>
<feature type="domain" description="ENPP1-3/EXOG-like endonuclease/phosphodiesterase" evidence="2">
    <location>
        <begin position="367"/>
        <end position="574"/>
    </location>
</feature>
<dbReference type="SMART" id="SM00477">
    <property type="entry name" value="NUC"/>
    <property type="match status" value="1"/>
</dbReference>
<dbReference type="HOGENOM" id="CLU_350859_0_0_5"/>
<dbReference type="InterPro" id="IPR001604">
    <property type="entry name" value="Endo_G_ENPP1-like_dom"/>
</dbReference>
<dbReference type="AlphaFoldDB" id="A4WV94"/>
<name>A4WV94_CERS5</name>
<keyword evidence="4" id="KW-0540">Nuclease</keyword>
<dbReference type="STRING" id="349102.Rsph17025_2420"/>
<sequence>MRNGAADRFENVLDLQTAHLALMQRQQDRRSAGGGLLPQEEITDFLARVARTGAVLSTPADRRIAQRVLDYWTADLLDTARGYSGPVATETLLACEAEDSDARPAGLAEGHGSREYIRLAAQARQWRDTRSHGYLLSGKALRSAERFSRDPEIADLIAASLAEEQREARRARRRKRIAAGLTLALVAAVAMAGIFFLKVETATHEAAEAAGEKGALARDVVFLGDEERLRAQERQVALENANVERRIAQEHMDALSERQSRLDAAQGALADLVTAERLPLAGLPDGVAEDVLRILALRQAEGRLDPSVLAPDVAAALAPVAADMEGSVFALDLKGYDPLFLGRSLPLPALDRAAQAAAFRGGEAVPYVHFSFLYNQARRAPLVAAVNFDRAARQVLPATGTPIEPDPRLPPELRPDPSRFEGGLVAADYVDRTMISWGEPLAADPFRTARMLDQSVQLHLNKAPVHPAAAAVWTGLTRWIREQHNRSATRVTFFTGPIFQPGESAVPASLWLIAVSLRDPVWVPAGQEQPFVAEAFLIPNRPDTLMEEPWKLAMTIEGIGRATGLRFLDEIVRADRGRTIVNATEGDRLADRAGALNDPPSEDQTALMAELALALQGGRLPASEQAKIIRELAGLLAGPPDLTSAGRVNVLTLLAGVPAESWNRPDWIVLKAEVRRAVVRVREPAPEPEAQGLVDRLAGALGLDEPPPQRVFIQFADMTRESVRSLAERIAALGWTVPPEERVADASGLNEVRFNPESAEDAAAARLLAADLAAAGRPGVRAVPLSVIRPQVLEVWIGGPTR</sequence>
<evidence type="ECO:0000313" key="4">
    <source>
        <dbReference type="EMBL" id="ABP71308.1"/>
    </source>
</evidence>
<reference evidence="4" key="1">
    <citation type="submission" date="2007-04" db="EMBL/GenBank/DDBJ databases">
        <title>Complete sequence of chromosome of Rhodobacter sphaeroides ATCC 17025.</title>
        <authorList>
            <consortium name="US DOE Joint Genome Institute"/>
            <person name="Copeland A."/>
            <person name="Lucas S."/>
            <person name="Lapidus A."/>
            <person name="Barry K."/>
            <person name="Detter J.C."/>
            <person name="Glavina del Rio T."/>
            <person name="Hammon N."/>
            <person name="Israni S."/>
            <person name="Dalin E."/>
            <person name="Tice H."/>
            <person name="Pitluck S."/>
            <person name="Chertkov O."/>
            <person name="Brettin T."/>
            <person name="Bruce D."/>
            <person name="Han C."/>
            <person name="Schmutz J."/>
            <person name="Larimer F."/>
            <person name="Land M."/>
            <person name="Hauser L."/>
            <person name="Kyrpides N."/>
            <person name="Kim E."/>
            <person name="Richardson P."/>
            <person name="Mackenzie C."/>
            <person name="Choudhary M."/>
            <person name="Donohue T.J."/>
            <person name="Kaplan S."/>
        </authorList>
    </citation>
    <scope>NUCLEOTIDE SEQUENCE [LARGE SCALE GENOMIC DNA]</scope>
    <source>
        <strain evidence="4">ATCC 17025</strain>
    </source>
</reference>
<dbReference type="GO" id="GO:0004519">
    <property type="term" value="F:endonuclease activity"/>
    <property type="evidence" value="ECO:0007669"/>
    <property type="project" value="UniProtKB-KW"/>
</dbReference>
<dbReference type="eggNOG" id="COG1864">
    <property type="taxonomic scope" value="Bacteria"/>
</dbReference>
<evidence type="ECO:0000256" key="1">
    <source>
        <dbReference type="SAM" id="Phobius"/>
    </source>
</evidence>
<protein>
    <submittedName>
        <fullName evidence="4">DNA/RNA non-specific endonuclease</fullName>
    </submittedName>
</protein>